<dbReference type="AlphaFoldDB" id="H8GLT1"/>
<dbReference type="RefSeq" id="WP_005373310.1">
    <property type="nucleotide sequence ID" value="NZ_CM001475.1"/>
</dbReference>
<name>H8GLT1_METAL</name>
<dbReference type="eggNOG" id="ENOG502ZATE">
    <property type="taxonomic scope" value="Bacteria"/>
</dbReference>
<dbReference type="EMBL" id="CM001475">
    <property type="protein sequence ID" value="EIC30608.1"/>
    <property type="molecule type" value="Genomic_DNA"/>
</dbReference>
<evidence type="ECO:0000313" key="2">
    <source>
        <dbReference type="Proteomes" id="UP000005090"/>
    </source>
</evidence>
<reference evidence="1 2" key="1">
    <citation type="journal article" date="2013" name="Genome Announc.">
        <title>Genome Sequence of the Obligate Gammaproteobacterial Methanotroph Methylomicrobium album Strain BG8.</title>
        <authorList>
            <person name="Kits K.D."/>
            <person name="Kalyuzhnaya M.G."/>
            <person name="Klotz M.G."/>
            <person name="Jetten M.S."/>
            <person name="Op den Camp H.J."/>
            <person name="Vuilleumier S."/>
            <person name="Bringel F."/>
            <person name="Dispirito A.A."/>
            <person name="Murrell J.C."/>
            <person name="Bruce D."/>
            <person name="Cheng J.F."/>
            <person name="Copeland A."/>
            <person name="Goodwin L."/>
            <person name="Hauser L."/>
            <person name="Lajus A."/>
            <person name="Land M.L."/>
            <person name="Lapidus A."/>
            <person name="Lucas S."/>
            <person name="Medigue C."/>
            <person name="Pitluck S."/>
            <person name="Woyke T."/>
            <person name="Zeytun A."/>
            <person name="Stein L.Y."/>
        </authorList>
    </citation>
    <scope>NUCLEOTIDE SEQUENCE [LARGE SCALE GENOMIC DNA]</scope>
    <source>
        <strain evidence="1 2">BG8</strain>
    </source>
</reference>
<dbReference type="HOGENOM" id="CLU_690438_0_0_6"/>
<keyword evidence="2" id="KW-1185">Reference proteome</keyword>
<proteinExistence type="predicted"/>
<organism evidence="1 2">
    <name type="scientific">Methylomicrobium album BG8</name>
    <dbReference type="NCBI Taxonomy" id="686340"/>
    <lineage>
        <taxon>Bacteria</taxon>
        <taxon>Pseudomonadati</taxon>
        <taxon>Pseudomonadota</taxon>
        <taxon>Gammaproteobacteria</taxon>
        <taxon>Methylococcales</taxon>
        <taxon>Methylococcaceae</taxon>
        <taxon>Methylomicrobium</taxon>
    </lineage>
</organism>
<sequence length="393" mass="44217">MPDKKPLTVALHGMDERSRKIMMMFLQGPCRGKVVVIDDDDSDVDIFDGDMPASKKLLSEHLGTAREKPTIVLSLQDFNHEGVLQVRKPVKTDDMLSVLNEAKIQLADFARKKAEKQAVLAVAETKQNDEFEPQPLKTYVMDRDERGKISKHRTAMRFDEKGFQAYIGSLSDIDVNDPAQFANASYDPKDYFQGYIQSAFMVCRAKGQIMQLQSGWKPIMIFPHTHEVWLDADDPQLRAFAGIRLNQSSTSKMSISPVNGQTMGLGGSLDKFQSMDAFLWKLACWTSKGRYPRMIDYTRPVYLKCWPNFTRLLITPHALRIAALLMQGPRTLPNVAQVLDVKPQYVFVFASAACALGLMSQAKREADNLVQPPEVKATKGQGLLSRIMNKLRG</sequence>
<protein>
    <submittedName>
        <fullName evidence="1">Uncharacterized protein</fullName>
    </submittedName>
</protein>
<gene>
    <name evidence="1" type="ORF">Metal_2927</name>
</gene>
<dbReference type="Proteomes" id="UP000005090">
    <property type="component" value="Chromosome"/>
</dbReference>
<evidence type="ECO:0000313" key="1">
    <source>
        <dbReference type="EMBL" id="EIC30608.1"/>
    </source>
</evidence>
<accession>H8GLT1</accession>
<dbReference type="STRING" id="686340.Metal_2927"/>